<gene>
    <name evidence="1" type="ORF">BDN71DRAFT_1403261</name>
</gene>
<proteinExistence type="predicted"/>
<name>A0A9P5ZJ42_PLEER</name>
<dbReference type="Proteomes" id="UP000807025">
    <property type="component" value="Unassembled WGS sequence"/>
</dbReference>
<accession>A0A9P5ZJ42</accession>
<dbReference type="Gene3D" id="3.40.50.300">
    <property type="entry name" value="P-loop containing nucleotide triphosphate hydrolases"/>
    <property type="match status" value="1"/>
</dbReference>
<dbReference type="EMBL" id="MU154713">
    <property type="protein sequence ID" value="KAF9488441.1"/>
    <property type="molecule type" value="Genomic_DNA"/>
</dbReference>
<dbReference type="OrthoDB" id="2614383at2759"/>
<dbReference type="SUPFAM" id="SSF52540">
    <property type="entry name" value="P-loop containing nucleoside triphosphate hydrolases"/>
    <property type="match status" value="1"/>
</dbReference>
<dbReference type="CDD" id="cd00882">
    <property type="entry name" value="Ras_like_GTPase"/>
    <property type="match status" value="1"/>
</dbReference>
<organism evidence="1 2">
    <name type="scientific">Pleurotus eryngii</name>
    <name type="common">Boletus of the steppes</name>
    <dbReference type="NCBI Taxonomy" id="5323"/>
    <lineage>
        <taxon>Eukaryota</taxon>
        <taxon>Fungi</taxon>
        <taxon>Dikarya</taxon>
        <taxon>Basidiomycota</taxon>
        <taxon>Agaricomycotina</taxon>
        <taxon>Agaricomycetes</taxon>
        <taxon>Agaricomycetidae</taxon>
        <taxon>Agaricales</taxon>
        <taxon>Pleurotineae</taxon>
        <taxon>Pleurotaceae</taxon>
        <taxon>Pleurotus</taxon>
    </lineage>
</organism>
<evidence type="ECO:0000313" key="1">
    <source>
        <dbReference type="EMBL" id="KAF9488441.1"/>
    </source>
</evidence>
<reference evidence="1" key="1">
    <citation type="submission" date="2020-11" db="EMBL/GenBank/DDBJ databases">
        <authorList>
            <consortium name="DOE Joint Genome Institute"/>
            <person name="Ahrendt S."/>
            <person name="Riley R."/>
            <person name="Andreopoulos W."/>
            <person name="Labutti K."/>
            <person name="Pangilinan J."/>
            <person name="Ruiz-Duenas F.J."/>
            <person name="Barrasa J.M."/>
            <person name="Sanchez-Garcia M."/>
            <person name="Camarero S."/>
            <person name="Miyauchi S."/>
            <person name="Serrano A."/>
            <person name="Linde D."/>
            <person name="Babiker R."/>
            <person name="Drula E."/>
            <person name="Ayuso-Fernandez I."/>
            <person name="Pacheco R."/>
            <person name="Padilla G."/>
            <person name="Ferreira P."/>
            <person name="Barriuso J."/>
            <person name="Kellner H."/>
            <person name="Castanera R."/>
            <person name="Alfaro M."/>
            <person name="Ramirez L."/>
            <person name="Pisabarro A.G."/>
            <person name="Kuo A."/>
            <person name="Tritt A."/>
            <person name="Lipzen A."/>
            <person name="He G."/>
            <person name="Yan M."/>
            <person name="Ng V."/>
            <person name="Cullen D."/>
            <person name="Martin F."/>
            <person name="Rosso M.-N."/>
            <person name="Henrissat B."/>
            <person name="Hibbett D."/>
            <person name="Martinez A.T."/>
            <person name="Grigoriev I.V."/>
        </authorList>
    </citation>
    <scope>NUCLEOTIDE SEQUENCE</scope>
    <source>
        <strain evidence="1">ATCC 90797</strain>
    </source>
</reference>
<dbReference type="InterPro" id="IPR027417">
    <property type="entry name" value="P-loop_NTPase"/>
</dbReference>
<comment type="caution">
    <text evidence="1">The sequence shown here is derived from an EMBL/GenBank/DDBJ whole genome shotgun (WGS) entry which is preliminary data.</text>
</comment>
<protein>
    <recommendedName>
        <fullName evidence="3">G domain-containing protein</fullName>
    </recommendedName>
</protein>
<dbReference type="AlphaFoldDB" id="A0A9P5ZJ42"/>
<keyword evidence="2" id="KW-1185">Reference proteome</keyword>
<evidence type="ECO:0008006" key="3">
    <source>
        <dbReference type="Google" id="ProtNLM"/>
    </source>
</evidence>
<sequence length="254" mass="28670">MGATGSGKSQFINTATRTNRMGVGHTLRSHTSSIQTIRVPLPNDRRNRSVVFVDTPSFNNTAARDADGDADGELSDEKVLEMLAEWLGRSYQNSIKLSGIIYTHRITDNRMAGSPLRNLHLFEQLVGVDAIPNVVLATTMWAPNPSAAQQSLSESREAQLAQRYWKAMLDQGSRTMQYRGTYESAWSIVDGFLANSTPRKLLLQRELIDEKKPLHRTKAGMALQDVRWIVSDYRAMDKHHRRLRVFERMLAVSV</sequence>
<evidence type="ECO:0000313" key="2">
    <source>
        <dbReference type="Proteomes" id="UP000807025"/>
    </source>
</evidence>